<dbReference type="RefSeq" id="WP_072597889.1">
    <property type="nucleotide sequence ID" value="NZ_CP018221.1"/>
</dbReference>
<feature type="transmembrane region" description="Helical" evidence="1">
    <location>
        <begin position="99"/>
        <end position="123"/>
    </location>
</feature>
<keyword evidence="1" id="KW-1133">Transmembrane helix</keyword>
<keyword evidence="1" id="KW-0812">Transmembrane</keyword>
<gene>
    <name evidence="2" type="ORF">BSL82_12970</name>
</gene>
<feature type="transmembrane region" description="Helical" evidence="1">
    <location>
        <begin position="65"/>
        <end position="87"/>
    </location>
</feature>
<protein>
    <submittedName>
        <fullName evidence="2">Uncharacterized protein</fullName>
    </submittedName>
</protein>
<dbReference type="AlphaFoldDB" id="A0A1L3ZWU8"/>
<dbReference type="EMBL" id="CP018221">
    <property type="protein sequence ID" value="API60104.1"/>
    <property type="molecule type" value="Genomic_DNA"/>
</dbReference>
<dbReference type="Proteomes" id="UP000182063">
    <property type="component" value="Chromosome"/>
</dbReference>
<proteinExistence type="predicted"/>
<accession>A0A1L3ZWU8</accession>
<evidence type="ECO:0000313" key="2">
    <source>
        <dbReference type="EMBL" id="API60104.1"/>
    </source>
</evidence>
<sequence>MIVDFRQMRYLAGGFCSDADGPLMEFERHVALMPGMYMGVGAAVAVGLCRDIGRACKADRSAKSIFRLQVGTGLVLTGMLAASLIDLRVASSRHLLGEWLVMMAGMLVGHLSMLCGGIFIRIVQVQWRQWARTNFGGLLRIET</sequence>
<evidence type="ECO:0000256" key="1">
    <source>
        <dbReference type="SAM" id="Phobius"/>
    </source>
</evidence>
<keyword evidence="1" id="KW-0472">Membrane</keyword>
<dbReference type="STRING" id="1921510.BSL82_12970"/>
<name>A0A1L3ZWU8_9SPHN</name>
<dbReference type="KEGG" id="sphj:BSL82_12970"/>
<keyword evidence="3" id="KW-1185">Reference proteome</keyword>
<reference evidence="3" key="1">
    <citation type="submission" date="2016-11" db="EMBL/GenBank/DDBJ databases">
        <title>Complete Genome Sequence of alachlor-degrading Sphingomonas sp. strain JJ-A5.</title>
        <authorList>
            <person name="Lee H."/>
            <person name="Ka J.-O."/>
        </authorList>
    </citation>
    <scope>NUCLEOTIDE SEQUENCE [LARGE SCALE GENOMIC DNA]</scope>
    <source>
        <strain evidence="3">JJ-A5</strain>
    </source>
</reference>
<evidence type="ECO:0000313" key="3">
    <source>
        <dbReference type="Proteomes" id="UP000182063"/>
    </source>
</evidence>
<organism evidence="2 3">
    <name type="scientific">Tardibacter chloracetimidivorans</name>
    <dbReference type="NCBI Taxonomy" id="1921510"/>
    <lineage>
        <taxon>Bacteria</taxon>
        <taxon>Pseudomonadati</taxon>
        <taxon>Pseudomonadota</taxon>
        <taxon>Alphaproteobacteria</taxon>
        <taxon>Sphingomonadales</taxon>
        <taxon>Sphingomonadaceae</taxon>
        <taxon>Tardibacter</taxon>
    </lineage>
</organism>
<dbReference type="OrthoDB" id="10003948at2"/>